<accession>A0ABD2ZMM0</accession>
<evidence type="ECO:0000313" key="2">
    <source>
        <dbReference type="EMBL" id="KAL3518973.1"/>
    </source>
</evidence>
<gene>
    <name evidence="2" type="ORF">ACH5RR_021562</name>
</gene>
<feature type="region of interest" description="Disordered" evidence="1">
    <location>
        <begin position="1"/>
        <end position="44"/>
    </location>
</feature>
<dbReference type="Proteomes" id="UP001630127">
    <property type="component" value="Unassembled WGS sequence"/>
</dbReference>
<evidence type="ECO:0000256" key="1">
    <source>
        <dbReference type="SAM" id="MobiDB-lite"/>
    </source>
</evidence>
<feature type="compositionally biased region" description="Basic and acidic residues" evidence="1">
    <location>
        <begin position="1"/>
        <end position="25"/>
    </location>
</feature>
<reference evidence="2 3" key="1">
    <citation type="submission" date="2024-11" db="EMBL/GenBank/DDBJ databases">
        <title>A near-complete genome assembly of Cinchona calisaya.</title>
        <authorList>
            <person name="Lian D.C."/>
            <person name="Zhao X.W."/>
            <person name="Wei L."/>
        </authorList>
    </citation>
    <scope>NUCLEOTIDE SEQUENCE [LARGE SCALE GENOMIC DNA]</scope>
    <source>
        <tissue evidence="2">Nenye</tissue>
    </source>
</reference>
<name>A0ABD2ZMM0_9GENT</name>
<proteinExistence type="predicted"/>
<organism evidence="2 3">
    <name type="scientific">Cinchona calisaya</name>
    <dbReference type="NCBI Taxonomy" id="153742"/>
    <lineage>
        <taxon>Eukaryota</taxon>
        <taxon>Viridiplantae</taxon>
        <taxon>Streptophyta</taxon>
        <taxon>Embryophyta</taxon>
        <taxon>Tracheophyta</taxon>
        <taxon>Spermatophyta</taxon>
        <taxon>Magnoliopsida</taxon>
        <taxon>eudicotyledons</taxon>
        <taxon>Gunneridae</taxon>
        <taxon>Pentapetalae</taxon>
        <taxon>asterids</taxon>
        <taxon>lamiids</taxon>
        <taxon>Gentianales</taxon>
        <taxon>Rubiaceae</taxon>
        <taxon>Cinchonoideae</taxon>
        <taxon>Cinchoneae</taxon>
        <taxon>Cinchona</taxon>
    </lineage>
</organism>
<evidence type="ECO:0000313" key="3">
    <source>
        <dbReference type="Proteomes" id="UP001630127"/>
    </source>
</evidence>
<sequence length="185" mass="20816">MEHNTPSNKDKSKEEINSEGKEKIDTPNPFAHLNDDAFEESQDPNVDIDMDIKILLKQAKTLTKIVKNLEPKHSETSSVKKKIFFDEEMTESKSKDSAVPMIEGDARSSIHQVPIPEAIVLMANIIDDQAKVLVKQALQLDFESREDMATAQMDFQPPSIQQLPEFSATMEQRLSQPADPHSEKG</sequence>
<dbReference type="EMBL" id="JBJUIK010000009">
    <property type="protein sequence ID" value="KAL3518973.1"/>
    <property type="molecule type" value="Genomic_DNA"/>
</dbReference>
<protein>
    <submittedName>
        <fullName evidence="2">Uncharacterized protein</fullName>
    </submittedName>
</protein>
<dbReference type="AlphaFoldDB" id="A0ABD2ZMM0"/>
<feature type="region of interest" description="Disordered" evidence="1">
    <location>
        <begin position="149"/>
        <end position="185"/>
    </location>
</feature>
<feature type="compositionally biased region" description="Polar residues" evidence="1">
    <location>
        <begin position="158"/>
        <end position="175"/>
    </location>
</feature>
<comment type="caution">
    <text evidence="2">The sequence shown here is derived from an EMBL/GenBank/DDBJ whole genome shotgun (WGS) entry which is preliminary data.</text>
</comment>
<keyword evidence="3" id="KW-1185">Reference proteome</keyword>